<comment type="subcellular location">
    <subcellularLocation>
        <location evidence="1">Cell membrane</location>
        <topology evidence="1">Multi-pass membrane protein</topology>
    </subcellularLocation>
</comment>
<reference evidence="9" key="1">
    <citation type="submission" date="2023-07" db="EMBL/GenBank/DDBJ databases">
        <title>30 novel species of actinomycetes from the DSMZ collection.</title>
        <authorList>
            <person name="Nouioui I."/>
        </authorList>
    </citation>
    <scope>NUCLEOTIDE SEQUENCE [LARGE SCALE GENOMIC DNA]</scope>
    <source>
        <strain evidence="9">DSM 44938</strain>
    </source>
</reference>
<feature type="transmembrane region" description="Helical" evidence="7">
    <location>
        <begin position="49"/>
        <end position="70"/>
    </location>
</feature>
<evidence type="ECO:0000256" key="2">
    <source>
        <dbReference type="ARBA" id="ARBA00022475"/>
    </source>
</evidence>
<dbReference type="PANTHER" id="PTHR23513:SF11">
    <property type="entry name" value="STAPHYLOFERRIN A TRANSPORTER"/>
    <property type="match status" value="1"/>
</dbReference>
<evidence type="ECO:0000256" key="6">
    <source>
        <dbReference type="SAM" id="MobiDB-lite"/>
    </source>
</evidence>
<dbReference type="RefSeq" id="WP_311702945.1">
    <property type="nucleotide sequence ID" value="NZ_JAVREL010000002.1"/>
</dbReference>
<evidence type="ECO:0000313" key="8">
    <source>
        <dbReference type="EMBL" id="MDT0341800.1"/>
    </source>
</evidence>
<evidence type="ECO:0000256" key="3">
    <source>
        <dbReference type="ARBA" id="ARBA00022692"/>
    </source>
</evidence>
<feature type="transmembrane region" description="Helical" evidence="7">
    <location>
        <begin position="77"/>
        <end position="95"/>
    </location>
</feature>
<dbReference type="EMBL" id="JAVREL010000002">
    <property type="protein sequence ID" value="MDT0341800.1"/>
    <property type="molecule type" value="Genomic_DNA"/>
</dbReference>
<feature type="transmembrane region" description="Helical" evidence="7">
    <location>
        <begin position="7"/>
        <end position="29"/>
    </location>
</feature>
<feature type="region of interest" description="Disordered" evidence="6">
    <location>
        <begin position="387"/>
        <end position="407"/>
    </location>
</feature>
<proteinExistence type="predicted"/>
<feature type="transmembrane region" description="Helical" evidence="7">
    <location>
        <begin position="275"/>
        <end position="292"/>
    </location>
</feature>
<keyword evidence="2" id="KW-1003">Cell membrane</keyword>
<feature type="transmembrane region" description="Helical" evidence="7">
    <location>
        <begin position="140"/>
        <end position="162"/>
    </location>
</feature>
<feature type="transmembrane region" description="Helical" evidence="7">
    <location>
        <begin position="101"/>
        <end position="120"/>
    </location>
</feature>
<keyword evidence="5 7" id="KW-0472">Membrane</keyword>
<keyword evidence="4 7" id="KW-1133">Transmembrane helix</keyword>
<comment type="caution">
    <text evidence="8">The sequence shown here is derived from an EMBL/GenBank/DDBJ whole genome shotgun (WGS) entry which is preliminary data.</text>
</comment>
<sequence>MRTYRELFAVPEFTPLFTASGLGITAGTIEGLALGTLVFEATGSPLLSALSMFGASFSQVLGATLLMAVADRRRPRALLTAGPSLLALGVALLAVPGLPVAVTLLIILATGLVNSVAGGARWGLLLRLLPEGGYVLGRSLFGMAGGLTQIGGFAAGGVLIAFLSPRGALLVAAGLFLAAAAVTRLGLTDRPPAGTGGVSARDTWRVNRELWGTRERRRLYLALWVPNGLVVGCEALFVPYAPDAAGALFLAAALGMLLGDVTMARLVPPRLRPRLITPMRLLLAAPFLLFALPGGPPLPLAAVLALVACTGYSASLLLQEQLVARTPEDMRGQALGLQSAGTMTFQAVGATLAGGVAHWVAPGPAMGVMAAASLLVSLALTPGLVRLARTPPTPDPARSSSAPRPAS</sequence>
<feature type="transmembrane region" description="Helical" evidence="7">
    <location>
        <begin position="367"/>
        <end position="388"/>
    </location>
</feature>
<protein>
    <submittedName>
        <fullName evidence="8">MFS transporter</fullName>
    </submittedName>
</protein>
<feature type="transmembrane region" description="Helical" evidence="7">
    <location>
        <begin position="219"/>
        <end position="238"/>
    </location>
</feature>
<feature type="transmembrane region" description="Helical" evidence="7">
    <location>
        <begin position="244"/>
        <end position="263"/>
    </location>
</feature>
<evidence type="ECO:0000256" key="1">
    <source>
        <dbReference type="ARBA" id="ARBA00004651"/>
    </source>
</evidence>
<evidence type="ECO:0000256" key="5">
    <source>
        <dbReference type="ARBA" id="ARBA00023136"/>
    </source>
</evidence>
<evidence type="ECO:0000256" key="4">
    <source>
        <dbReference type="ARBA" id="ARBA00022989"/>
    </source>
</evidence>
<evidence type="ECO:0000313" key="9">
    <source>
        <dbReference type="Proteomes" id="UP001183246"/>
    </source>
</evidence>
<keyword evidence="3 7" id="KW-0812">Transmembrane</keyword>
<evidence type="ECO:0000256" key="7">
    <source>
        <dbReference type="SAM" id="Phobius"/>
    </source>
</evidence>
<dbReference type="PANTHER" id="PTHR23513">
    <property type="entry name" value="INTEGRAL MEMBRANE EFFLUX PROTEIN-RELATED"/>
    <property type="match status" value="1"/>
</dbReference>
<organism evidence="8 9">
    <name type="scientific">Streptomyces litchfieldiae</name>
    <dbReference type="NCBI Taxonomy" id="3075543"/>
    <lineage>
        <taxon>Bacteria</taxon>
        <taxon>Bacillati</taxon>
        <taxon>Actinomycetota</taxon>
        <taxon>Actinomycetes</taxon>
        <taxon>Kitasatosporales</taxon>
        <taxon>Streptomycetaceae</taxon>
        <taxon>Streptomyces</taxon>
    </lineage>
</organism>
<keyword evidence="9" id="KW-1185">Reference proteome</keyword>
<dbReference type="SUPFAM" id="SSF103473">
    <property type="entry name" value="MFS general substrate transporter"/>
    <property type="match status" value="1"/>
</dbReference>
<dbReference type="Proteomes" id="UP001183246">
    <property type="component" value="Unassembled WGS sequence"/>
</dbReference>
<gene>
    <name evidence="8" type="ORF">RM590_03965</name>
</gene>
<dbReference type="InterPro" id="IPR036259">
    <property type="entry name" value="MFS_trans_sf"/>
</dbReference>
<dbReference type="Gene3D" id="1.20.1250.20">
    <property type="entry name" value="MFS general substrate transporter like domains"/>
    <property type="match status" value="1"/>
</dbReference>
<feature type="transmembrane region" description="Helical" evidence="7">
    <location>
        <begin position="168"/>
        <end position="187"/>
    </location>
</feature>
<name>A0ABU2MJT6_9ACTN</name>
<accession>A0ABU2MJT6</accession>